<sequence length="117" mass="12844">MKNGGNFLFIFLLTLVLCLSPAILKDADPIDLDEALDNLNSADTGVGLLPSGLSSFLWMSGFLPVDPVPAPAYDPFFPLHAVELLIGWAVLLHLKRMLLRPLKFLSNYVDATRFSSL</sequence>
<keyword evidence="1" id="KW-0472">Membrane</keyword>
<proteinExistence type="predicted"/>
<evidence type="ECO:0000256" key="1">
    <source>
        <dbReference type="SAM" id="Phobius"/>
    </source>
</evidence>
<dbReference type="RefSeq" id="WP_166280195.1">
    <property type="nucleotide sequence ID" value="NZ_JAAFGS010000018.1"/>
</dbReference>
<name>A0ABX0FCU5_9BACL</name>
<comment type="caution">
    <text evidence="2">The sequence shown here is derived from an EMBL/GenBank/DDBJ whole genome shotgun (WGS) entry which is preliminary data.</text>
</comment>
<evidence type="ECO:0000313" key="2">
    <source>
        <dbReference type="EMBL" id="NGZ78223.1"/>
    </source>
</evidence>
<keyword evidence="1" id="KW-1133">Transmembrane helix</keyword>
<gene>
    <name evidence="2" type="ORF">GYN08_23285</name>
</gene>
<organism evidence="2 3">
    <name type="scientific">Saccharibacillus alkalitolerans</name>
    <dbReference type="NCBI Taxonomy" id="2705290"/>
    <lineage>
        <taxon>Bacteria</taxon>
        <taxon>Bacillati</taxon>
        <taxon>Bacillota</taxon>
        <taxon>Bacilli</taxon>
        <taxon>Bacillales</taxon>
        <taxon>Paenibacillaceae</taxon>
        <taxon>Saccharibacillus</taxon>
    </lineage>
</organism>
<dbReference type="Proteomes" id="UP000800303">
    <property type="component" value="Unassembled WGS sequence"/>
</dbReference>
<keyword evidence="1" id="KW-0812">Transmembrane</keyword>
<reference evidence="2 3" key="1">
    <citation type="submission" date="2020-01" db="EMBL/GenBank/DDBJ databases">
        <title>Polyphasic characterisation and genomic insights into a novel alkali tolerant bacterium VR-M41.</title>
        <authorList>
            <person name="Vemuluri V.R."/>
        </authorList>
    </citation>
    <scope>NUCLEOTIDE SEQUENCE [LARGE SCALE GENOMIC DNA]</scope>
    <source>
        <strain evidence="2 3">VR-M41</strain>
    </source>
</reference>
<keyword evidence="3" id="KW-1185">Reference proteome</keyword>
<dbReference type="EMBL" id="JAAFGS010000018">
    <property type="protein sequence ID" value="NGZ78223.1"/>
    <property type="molecule type" value="Genomic_DNA"/>
</dbReference>
<feature type="transmembrane region" description="Helical" evidence="1">
    <location>
        <begin position="76"/>
        <end position="94"/>
    </location>
</feature>
<accession>A0ABX0FCU5</accession>
<evidence type="ECO:0000313" key="3">
    <source>
        <dbReference type="Proteomes" id="UP000800303"/>
    </source>
</evidence>
<protein>
    <submittedName>
        <fullName evidence="2">Uncharacterized protein</fullName>
    </submittedName>
</protein>